<evidence type="ECO:0000256" key="5">
    <source>
        <dbReference type="ARBA" id="ARBA00022884"/>
    </source>
</evidence>
<dbReference type="InterPro" id="IPR029063">
    <property type="entry name" value="SAM-dependent_MTases_sf"/>
</dbReference>
<feature type="binding site" evidence="6">
    <location>
        <position position="21"/>
    </location>
    <ligand>
        <name>S-adenosyl-L-methionine</name>
        <dbReference type="ChEBI" id="CHEBI:59789"/>
    </ligand>
</feature>
<feature type="binding site" evidence="6">
    <location>
        <position position="102"/>
    </location>
    <ligand>
        <name>S-adenosyl-L-methionine</name>
        <dbReference type="ChEBI" id="CHEBI:59789"/>
    </ligand>
</feature>
<dbReference type="PANTHER" id="PTHR11727">
    <property type="entry name" value="DIMETHYLADENOSINE TRANSFERASE"/>
    <property type="match status" value="1"/>
</dbReference>
<gene>
    <name evidence="8" type="ORF">B9Q08_05405</name>
</gene>
<keyword evidence="4 6" id="KW-0949">S-adenosyl-L-methionine</keyword>
<evidence type="ECO:0000256" key="4">
    <source>
        <dbReference type="ARBA" id="ARBA00022691"/>
    </source>
</evidence>
<dbReference type="SUPFAM" id="SSF53335">
    <property type="entry name" value="S-adenosyl-L-methionine-dependent methyltransferases"/>
    <property type="match status" value="1"/>
</dbReference>
<feature type="binding site" evidence="6">
    <location>
        <position position="65"/>
    </location>
    <ligand>
        <name>S-adenosyl-L-methionine</name>
        <dbReference type="ChEBI" id="CHEBI:59789"/>
    </ligand>
</feature>
<comment type="caution">
    <text evidence="8">The sequence shown here is derived from an EMBL/GenBank/DDBJ whole genome shotgun (WGS) entry which is preliminary data.</text>
</comment>
<dbReference type="AlphaFoldDB" id="A0A2R6AUR8"/>
<keyword evidence="5 6" id="KW-0694">RNA-binding</keyword>
<evidence type="ECO:0000256" key="6">
    <source>
        <dbReference type="PROSITE-ProRule" id="PRU01026"/>
    </source>
</evidence>
<dbReference type="Pfam" id="PF00398">
    <property type="entry name" value="RrnaAD"/>
    <property type="match status" value="1"/>
</dbReference>
<accession>A0A2R6AUR8</accession>
<dbReference type="GO" id="GO:0003723">
    <property type="term" value="F:RNA binding"/>
    <property type="evidence" value="ECO:0007669"/>
    <property type="project" value="UniProtKB-UniRule"/>
</dbReference>
<dbReference type="Proteomes" id="UP000240490">
    <property type="component" value="Unassembled WGS sequence"/>
</dbReference>
<comment type="similarity">
    <text evidence="6">Belongs to the class I-like SAM-binding methyltransferase superfamily. rRNA adenine N(6)-methyltransferase family.</text>
</comment>
<dbReference type="PROSITE" id="PS51689">
    <property type="entry name" value="SAM_RNA_A_N6_MT"/>
    <property type="match status" value="1"/>
</dbReference>
<dbReference type="InterPro" id="IPR020596">
    <property type="entry name" value="rRNA_Ade_Mease_Trfase_CS"/>
</dbReference>
<evidence type="ECO:0000256" key="1">
    <source>
        <dbReference type="ARBA" id="ARBA00022552"/>
    </source>
</evidence>
<dbReference type="CDD" id="cd02440">
    <property type="entry name" value="AdoMet_MTases"/>
    <property type="match status" value="1"/>
</dbReference>
<dbReference type="EMBL" id="NEXJ01000097">
    <property type="protein sequence ID" value="PSN90083.1"/>
    <property type="molecule type" value="Genomic_DNA"/>
</dbReference>
<feature type="binding site" evidence="6">
    <location>
        <position position="87"/>
    </location>
    <ligand>
        <name>S-adenosyl-L-methionine</name>
        <dbReference type="ChEBI" id="CHEBI:59789"/>
    </ligand>
</feature>
<dbReference type="InterPro" id="IPR020598">
    <property type="entry name" value="rRNA_Ade_methylase_Trfase_N"/>
</dbReference>
<dbReference type="SMART" id="SM00650">
    <property type="entry name" value="rADc"/>
    <property type="match status" value="1"/>
</dbReference>
<dbReference type="PROSITE" id="PS01131">
    <property type="entry name" value="RRNA_A_DIMETH"/>
    <property type="match status" value="1"/>
</dbReference>
<dbReference type="GO" id="GO:0000179">
    <property type="term" value="F:rRNA (adenine-N6,N6-)-dimethyltransferase activity"/>
    <property type="evidence" value="ECO:0007669"/>
    <property type="project" value="UniProtKB-UniRule"/>
</dbReference>
<reference evidence="8 9" key="1">
    <citation type="submission" date="2017-04" db="EMBL/GenBank/DDBJ databases">
        <title>Novel microbial lineages endemic to geothermal iron-oxide mats fill important gaps in the evolutionary history of Archaea.</title>
        <authorList>
            <person name="Jay Z.J."/>
            <person name="Beam J.P."/>
            <person name="Dlakic M."/>
            <person name="Rusch D.B."/>
            <person name="Kozubal M.A."/>
            <person name="Inskeep W.P."/>
        </authorList>
    </citation>
    <scope>NUCLEOTIDE SEQUENCE [LARGE SCALE GENOMIC DNA]</scope>
    <source>
        <strain evidence="8">ECH_B_SAG-M15</strain>
    </source>
</reference>
<evidence type="ECO:0000259" key="7">
    <source>
        <dbReference type="SMART" id="SM00650"/>
    </source>
</evidence>
<keyword evidence="3 6" id="KW-0808">Transferase</keyword>
<evidence type="ECO:0000256" key="3">
    <source>
        <dbReference type="ARBA" id="ARBA00022679"/>
    </source>
</evidence>
<evidence type="ECO:0000313" key="9">
    <source>
        <dbReference type="Proteomes" id="UP000240490"/>
    </source>
</evidence>
<dbReference type="InterPro" id="IPR001737">
    <property type="entry name" value="KsgA/Erm"/>
</dbReference>
<dbReference type="Gene3D" id="3.40.50.150">
    <property type="entry name" value="Vaccinia Virus protein VP39"/>
    <property type="match status" value="1"/>
</dbReference>
<dbReference type="PANTHER" id="PTHR11727:SF7">
    <property type="entry name" value="DIMETHYLADENOSINE TRANSFERASE-RELATED"/>
    <property type="match status" value="1"/>
</dbReference>
<feature type="binding site" evidence="6">
    <location>
        <position position="19"/>
    </location>
    <ligand>
        <name>S-adenosyl-L-methionine</name>
        <dbReference type="ChEBI" id="CHEBI:59789"/>
    </ligand>
</feature>
<evidence type="ECO:0000313" key="8">
    <source>
        <dbReference type="EMBL" id="PSN90083.1"/>
    </source>
</evidence>
<protein>
    <submittedName>
        <fullName evidence="8">Ribosomal RNA small subunit methyltransferase A</fullName>
    </submittedName>
</protein>
<keyword evidence="1" id="KW-0698">rRNA processing</keyword>
<sequence>MDNIFRKIGFTPKRKWGQHFIVDKGLALRVAEILPPNVDVVEVGGGLGALTSVIIEKTRQLTVVEIDEKLADYLENKFDEIRLIRGDFLRVELPRSDYIVSALPYSISKPFILKLVRDGSKWRHAVLILQKEFAEKLTAKPCEENYREISVLAQYACDIRLLERVSRKCFYPEPRVDSILSVLSVKDSYDEHTARLLEDLTSRLFNYKNRTLRTALNLAKLSTLLQNLTTNPDLLKMRVGCLDVAGFIELAKKL</sequence>
<feature type="binding site" evidence="6">
    <location>
        <position position="44"/>
    </location>
    <ligand>
        <name>S-adenosyl-L-methionine</name>
        <dbReference type="ChEBI" id="CHEBI:59789"/>
    </ligand>
</feature>
<organism evidence="8 9">
    <name type="scientific">Candidatus Marsarchaeota G2 archaeon ECH_B_SAG-M15</name>
    <dbReference type="NCBI Taxonomy" id="1978162"/>
    <lineage>
        <taxon>Archaea</taxon>
        <taxon>Candidatus Marsarchaeota</taxon>
        <taxon>Candidatus Marsarchaeota group 2</taxon>
    </lineage>
</organism>
<evidence type="ECO:0000256" key="2">
    <source>
        <dbReference type="ARBA" id="ARBA00022603"/>
    </source>
</evidence>
<dbReference type="NCBIfam" id="TIGR00755">
    <property type="entry name" value="ksgA"/>
    <property type="match status" value="1"/>
</dbReference>
<keyword evidence="2 6" id="KW-0489">Methyltransferase</keyword>
<proteinExistence type="inferred from homology"/>
<feature type="domain" description="Ribosomal RNA adenine methylase transferase N-terminal" evidence="7">
    <location>
        <begin position="26"/>
        <end position="187"/>
    </location>
</feature>
<dbReference type="InterPro" id="IPR011530">
    <property type="entry name" value="rRNA_adenine_dimethylase"/>
</dbReference>
<name>A0A2R6AUR8_9ARCH</name>